<feature type="domain" description="Ketosynthase family 3 (KS3)" evidence="10">
    <location>
        <begin position="4045"/>
        <end position="4471"/>
    </location>
</feature>
<dbReference type="InterPro" id="IPR016039">
    <property type="entry name" value="Thiolase-like"/>
</dbReference>
<dbReference type="Gene3D" id="3.40.50.720">
    <property type="entry name" value="NAD(P)-binding Rossmann-like Domain"/>
    <property type="match status" value="3"/>
</dbReference>
<feature type="domain" description="PKS/mFAS DH" evidence="11">
    <location>
        <begin position="4941"/>
        <end position="5217"/>
    </location>
</feature>
<protein>
    <submittedName>
        <fullName evidence="12">Type I polyketide synthase</fullName>
    </submittedName>
</protein>
<dbReference type="InterPro" id="IPR014043">
    <property type="entry name" value="Acyl_transferase_dom"/>
</dbReference>
<feature type="active site" description="Proton donor; for dehydratase activity" evidence="8">
    <location>
        <position position="2265"/>
    </location>
</feature>
<dbReference type="Gene3D" id="3.40.47.10">
    <property type="match status" value="4"/>
</dbReference>
<dbReference type="InterPro" id="IPR049552">
    <property type="entry name" value="PKS_DH_N"/>
</dbReference>
<dbReference type="NCBIfam" id="NF045894">
    <property type="entry name" value="PKS_plus_SDR"/>
    <property type="match status" value="1"/>
</dbReference>
<dbReference type="PANTHER" id="PTHR43775">
    <property type="entry name" value="FATTY ACID SYNTHASE"/>
    <property type="match status" value="1"/>
</dbReference>
<feature type="non-terminal residue" evidence="12">
    <location>
        <position position="1"/>
    </location>
</feature>
<dbReference type="Gene3D" id="1.10.1200.10">
    <property type="entry name" value="ACP-like"/>
    <property type="match status" value="4"/>
</dbReference>
<evidence type="ECO:0000259" key="10">
    <source>
        <dbReference type="PROSITE" id="PS52004"/>
    </source>
</evidence>
<evidence type="ECO:0000313" key="13">
    <source>
        <dbReference type="Proteomes" id="UP001597058"/>
    </source>
</evidence>
<dbReference type="CDD" id="cd05195">
    <property type="entry name" value="enoyl_red"/>
    <property type="match status" value="1"/>
</dbReference>
<dbReference type="InterPro" id="IPR016035">
    <property type="entry name" value="Acyl_Trfase/lysoPLipase"/>
</dbReference>
<dbReference type="Pfam" id="PF13602">
    <property type="entry name" value="ADH_zinc_N_2"/>
    <property type="match status" value="1"/>
</dbReference>
<dbReference type="SMART" id="SM00825">
    <property type="entry name" value="PKS_KS"/>
    <property type="match status" value="3"/>
</dbReference>
<evidence type="ECO:0000256" key="5">
    <source>
        <dbReference type="ARBA" id="ARBA00023194"/>
    </source>
</evidence>
<dbReference type="Gene3D" id="3.90.180.10">
    <property type="entry name" value="Medium-chain alcohol dehydrogenases, catalytic domain"/>
    <property type="match status" value="1"/>
</dbReference>
<dbReference type="InterPro" id="IPR006162">
    <property type="entry name" value="Ppantetheine_attach_site"/>
</dbReference>
<keyword evidence="13" id="KW-1185">Reference proteome</keyword>
<feature type="domain" description="PKS/mFAS DH" evidence="11">
    <location>
        <begin position="2056"/>
        <end position="2342"/>
    </location>
</feature>
<accession>A0ABW3XRR7</accession>
<dbReference type="RefSeq" id="WP_381330164.1">
    <property type="nucleotide sequence ID" value="NZ_JBHTMM010000076.1"/>
</dbReference>
<feature type="domain" description="Carrier" evidence="9">
    <location>
        <begin position="2389"/>
        <end position="2464"/>
    </location>
</feature>
<dbReference type="InterPro" id="IPR014030">
    <property type="entry name" value="Ketoacyl_synth_N"/>
</dbReference>
<keyword evidence="4" id="KW-0808">Transferase</keyword>
<evidence type="ECO:0000256" key="3">
    <source>
        <dbReference type="ARBA" id="ARBA00022553"/>
    </source>
</evidence>
<evidence type="ECO:0000259" key="9">
    <source>
        <dbReference type="PROSITE" id="PS50075"/>
    </source>
</evidence>
<dbReference type="InterPro" id="IPR013968">
    <property type="entry name" value="PKS_KR"/>
</dbReference>
<dbReference type="EMBL" id="JBHTMM010000076">
    <property type="protein sequence ID" value="MFD1311350.1"/>
    <property type="molecule type" value="Genomic_DNA"/>
</dbReference>
<dbReference type="Pfam" id="PF14765">
    <property type="entry name" value="PS-DH"/>
    <property type="match status" value="2"/>
</dbReference>
<dbReference type="Proteomes" id="UP001597058">
    <property type="component" value="Unassembled WGS sequence"/>
</dbReference>
<dbReference type="InterPro" id="IPR013154">
    <property type="entry name" value="ADH-like_N"/>
</dbReference>
<dbReference type="Pfam" id="PF02801">
    <property type="entry name" value="Ketoacyl-synt_C"/>
    <property type="match status" value="4"/>
</dbReference>
<evidence type="ECO:0000256" key="7">
    <source>
        <dbReference type="ARBA" id="ARBA00023315"/>
    </source>
</evidence>
<dbReference type="CDD" id="cd08956">
    <property type="entry name" value="KR_3_FAS_SDR_x"/>
    <property type="match status" value="1"/>
</dbReference>
<dbReference type="SUPFAM" id="SSF47336">
    <property type="entry name" value="ACP-like"/>
    <property type="match status" value="4"/>
</dbReference>
<dbReference type="Pfam" id="PF00698">
    <property type="entry name" value="Acyl_transf_1"/>
    <property type="match status" value="4"/>
</dbReference>
<dbReference type="InterPro" id="IPR020843">
    <property type="entry name" value="ER"/>
</dbReference>
<feature type="active site" description="Proton acceptor; for dehydratase activity" evidence="8">
    <location>
        <position position="2088"/>
    </location>
</feature>
<evidence type="ECO:0000256" key="2">
    <source>
        <dbReference type="ARBA" id="ARBA00022450"/>
    </source>
</evidence>
<evidence type="ECO:0000256" key="1">
    <source>
        <dbReference type="ARBA" id="ARBA00004792"/>
    </source>
</evidence>
<feature type="active site" description="Proton acceptor; for dehydratase activity" evidence="8">
    <location>
        <position position="4973"/>
    </location>
</feature>
<keyword evidence="3" id="KW-0597">Phosphoprotein</keyword>
<dbReference type="InterPro" id="IPR020841">
    <property type="entry name" value="PKS_Beta-ketoAc_synthase_dom"/>
</dbReference>
<dbReference type="SUPFAM" id="SSF51735">
    <property type="entry name" value="NAD(P)-binding Rossmann-fold domains"/>
    <property type="match status" value="7"/>
</dbReference>
<dbReference type="SUPFAM" id="SSF53901">
    <property type="entry name" value="Thiolase-like"/>
    <property type="match status" value="4"/>
</dbReference>
<dbReference type="SMART" id="SM00823">
    <property type="entry name" value="PKS_PP"/>
    <property type="match status" value="4"/>
</dbReference>
<comment type="pathway">
    <text evidence="1">Antibiotic biosynthesis.</text>
</comment>
<dbReference type="InterPro" id="IPR041618">
    <property type="entry name" value="PKS_DE"/>
</dbReference>
<dbReference type="Pfam" id="PF16197">
    <property type="entry name" value="KAsynt_C_assoc"/>
    <property type="match status" value="4"/>
</dbReference>
<feature type="domain" description="Carrier" evidence="9">
    <location>
        <begin position="1067"/>
        <end position="1142"/>
    </location>
</feature>
<dbReference type="InterPro" id="IPR036736">
    <property type="entry name" value="ACP-like_sf"/>
</dbReference>
<dbReference type="Pfam" id="PF21089">
    <property type="entry name" value="PKS_DH_N"/>
    <property type="match status" value="2"/>
</dbReference>
<dbReference type="SUPFAM" id="SSF55048">
    <property type="entry name" value="Probable ACP-binding domain of malonyl-CoA ACP transacylase"/>
    <property type="match status" value="4"/>
</dbReference>
<evidence type="ECO:0000313" key="12">
    <source>
        <dbReference type="EMBL" id="MFD1311350.1"/>
    </source>
</evidence>
<dbReference type="InterPro" id="IPR050091">
    <property type="entry name" value="PKS_NRPS_Biosynth_Enz"/>
</dbReference>
<sequence length="6203" mass="649472">IGHTQAAAGVAGVIKMVEAMRHGVLPATLHVDAPSSHVDWEAGDIRLLTESTQWPETERPRRAGVSSFGLSGTNAHVVLEQAETAAEDTDIAILPALPVVPWVVSGQSPAALRAQAARLLAHAQAHPDLDPADVGLSLVRTRSAFDNRAVIRGGDREELLAGLAAVARDESVPGVAQGVAAEGKLAFLFSGQGAQRLGMGRELYEAYPVFAEAFEAACAQLDAGLREVVFGEDAELLNRTGWTQPALFAIEVALFRLVESWGMSPDFLVGHSVGELAAAHVAGVFSLEDACRLVSARGRLMQELPSGGAMFALEASEDEVLPLLEGWETEVSVATVNGPRSVVISGVEAVAEAIAQEIAALGRRTSRLRVSHAFHSPLMEPMLAEFRRVAESVTYAPARIAVVSNVTGQAAGVGELESAEYWVRHVREAVRFADGVRTLAERGVTRFVELGPDGTLTALAQTSVSGGEDKLFASVLRKDRPETDTVLAAVSRAFTHGAAVDWTALLTGARPVDLPTYAFQHEWFWPEPAAAAGPVAADPLDASFWAAVERGDAHDLAEVLGVDEAELDALVPALSAWRRGAAERSRVDGWRYRVAWQPVTPPTATDTGRRLLLQPAGEDTLAGIEEFLPGTERVTYDPQADRAALAGVLSGLSDTADTEPIAGVLAFPSGPAALLTLVQALGDAGVTAPLWQLTHGAVTVGTPSEGVVDPAQAALWGFGRVAALEHPDRWGGLVDLPARPDRRALAVLAAVVADGSEDQVAVRGTAAFARRLTHAAAPADAGGGWNAPRRVLLTGGTGALGARVARWLVGRGASELVLTSRRGIDAPGAAELVGELGELGARVVVEACDTADAEAVAGLLSRYPVGAVFHAAGVLDDDLIDRLTPERVAAVLAAKAVGADHLDSLTRDLDLSAFVVFSSIAGVWGSGGQSAYAAANAHLDALVERRRARGLAGTAVAWGPWGESGMAADAEAQDLLRRRGLRPLEPDAGLRALSRALELGDTAVVVADVDWDRFAPAFTTGRPSPLLSALPEAADALRGTGAAADTTSAGAALRERLGPLPAEDRDTALLDLVRERAATVLAHTDTAAVAAGRTFRELGFDSLTAVELRNELTGATGVPLPSTLVFDHPTPLAVAARLRDELFGTDIGDDTVARPPAATVTDTDPVVIVGMGCRLPGGVAGPEALWRIVSGGLDTVSGFPEDRGWDLETLLAASDTRSGGFLREAAGFDAPFFGISPREALAIDPQQRLILETSWEALERGGIDPTGLKGTRTGVFVGAGSSGYGSGLTEVPEGLGGHLLTGGAGSVVSGRVAYTLGLEGPAVTVDTACSSSLVALHLAVQSLRTGECDLALAGGVTVMANPGAFVEFSLQGGLAPDGRCKAFADGADGTGWSEGVGVLVVERLSDARRGGHTVLAIVRGTAVNQDGASNGLTAPNGPAQQRVIRAALASAGLTPADVDAVEAHGTGTVLGDPIEAQALLATYGQNRPADQPLWLGSVKSNIGHTQAAAGAAGIIKMVLALDQGVLPQTLHADAPSSRVDWSTGDVRLLTEQRQWPDTGRPRRAGVSAFGVSGTNAHVVIEQAPHTPAAPAAPARRPAAETVTPWIVSARSAAALREQAARLLAHVEEHPALDTADIAHALVTTRPGFEHRAVVRGTARTGLLRGLAAVAAGEPSPDAVTGDTLTEGTTAFLFAGQGTQRPGMGRELYDAFPVYADAFDAVCGHFEGRLEQPLREVVLGDDAALLDRTEYAQPALFAVEVALYRLVESWGVRPHHLLGHSVGELAAAHVAGVLTLPDACRLVAARGRLMQALPEGGAMIALQATEEEVLPLLAGREDEIGLAALNGPRSVVVAGDEPAVLAVAAHFAGQGRKTTRLRVSHAFHSPRMEPMLADFRAVAESIGYAEPRIPVVSDLTGRPAEAGELTSPEYWVRHVRQAVRFADGIAWLEHHGVEHCLELGPDATLTTLAQGCWESHGHLTVPALRADRPEPAVLLAALGALFTRGVPVDWQSCLDATAPGGRPVPLPTYAFQHRTFWLDVPTGSGDPAAAGLLDADHPLLSAVVPPAEGATVVLTGRLSAHAQPWLAAHRVNGSVVVPSTAFLELALRAGAHTDCGHVRELVLESPLVLPEHGRVHLQIRVAEPDALGSRVFGVYGRPENLNNPDNLNTAGPWTRHAGGLLSTRHPERTTGAPEFDFTAWPPPGAEPLDVDGVYERLAAAGLDYGPVFQGLRAAWTHGEDVYAEVALPEGTTQEAGRFDLHPALLDAALHPLGLGTFDGFGDGRVLFSLADASLRATGATTLRVRLARRGPDTLTLEAADAIGEPVLTIASLLMRPLDPHHTSAPAAPATTDRPAPARTRAVARRTAARAQQPGSLLERLSNRPPAERARVLLTTVRTQVADVLGYEGPTDIEPAHSFSTLGFTSLTSVELRDALSTALGVALPATLVFDHPTPHALARHLDADLFGGTTDDDGPTRRPASADDDPIVIVGMACRYPGGVRSPEDLWDLVVAGADGISPLPGDRNWSPETLYHPDPDHPGTVYTREGGFLHDASQFDPSFFGISPREALAMDPQQRLLLETSWEALERAGIDPATARGSRTGVFAGVTYQDYVTILAAADDNVEGYVGTGNSPSVLSGRIAYTLGLEGPAVSVDTACSSSLVALHLASQALRQGECTLALAGGVTVMSTPGSLIEFSRQRALAPDGRCKPFSADADGASWAEGVGMIVLERLSDARRNHHPVLSVLRGSALNQDGASNGLTAPSGPSQQRVIRQALAGAGLTPAEVDAVEAHGTGTTLGDPIEAQALIAVYGQDRPEDRPLWLGSLKSNIGHSQAAAGVGGIIKMVMAIREGVLPRTLYADNPTPHVDWSAGDVRLLDQQRDWPETGRPRRAGVSSFGMSGTNAHVIVEQAPAPETATAPPATPDTAVFTGTLPVVPTLLSGRTEAALRSQAARLRTHLLARPDTPLTDLAYSQATTRSAFEHRAAVLATGRDTLDEALAALAAGAPVTGPGVVSGTAPTAADPVLVFPGQGAQWTGMARELLTESPLFAALVADCERALAPHIDWSLTAVLRGDEDAADIGRVDVVQPALWAVMVGLAGLWRSLGITPAAVVGHSQGEIAAACVAGALSLDDGARIVALRSRAIVAIAGTGGMMSVPLSADETRARMSPWADRLAVAAVNGPASVVVSGEAAALDELFTALTEDGVRARKVAVDYGSHSPQVEPIRATVLDALAGVEPQDAAIPFRSSLTGQWQDTTTLDPEYWYTNLRETVRFEEAVRGLIAEGHRTFIEVSPHPVLAVGLRETLEDAGVEGAALGSLRRDKGGLGQFLTSVAEAHVNGVALDWTAVFTATGAHRVDVPTYPFQQQRYWPHVPERDTSASSVTAATDTVESRFWETVDQGDPEALADALDLPADAPLSAFLPALSTWRRTSRERSTTDSWRYGVGWSPLTDNAAGALSGTWLLVAPAGPDGIHDALVADAHRALTGGGARDTRLVTVPDGDTDRTHLAALLTAALTTEDATPAVAGVLSLLALDERPHPDHPALPHGLAGTVALLQALGDTDTDAPLWCATRGAVAVGPSETVTSPVQALVWGLGRVAALEHSERWGGLVDLPAALDGRAGTRLCAVLAAPGDEDQIAIRPSGSFGRRLVHAAAPLADTPAWHPRGTVLVTGGTGALGGHIARWLVGRGATHLVLAGRRGADAPGAAALRDELTALGADITLAACDVADRDALDALLRSIPADGPLDAVFHAAGSLDDTVVDSLTPERMDPVLRGKATAALHLHELTQDLDLSAFVLFSSSSGVLGGAGLGNYAPGNAYLDALAQHRRSQGLPATAIAWGLWADGGMVGDAAGDRMRRYGVHPMDTKSACDALGRALDADDTTVVVTDLRWDTYALAFTGPRPSHLLDDLPAARRALDTARTQQAESPAADASSLQAHLAQLPAYDRAGAVLDVVRSYVANVLGYPSAEAVEPGRPFTDLGIDSLSAVELRNGMNRITGLRLPATLVFDHPNCDALAGHLLTELAGTQQPDTPASEPAVPPRDDEPIAVVAMGCRFPGDVSTPEQLWSMLLDGQEGLVPFPEDRGWDLDALYDPEPGKPGSVYTRTGGFLNDASGFDPAFFNISPREAVAMDPQQRLLLEMTWETFERAGIDPRTLKGSRTGVFAGTNGQDYTGMLAASREDFEGYMLTGNAASVVSGRLSYTFGLEGPAVTVDTACSASLVALHLAVRSLRSGECDLALAGGVTVMASPGLFVDFSRQRGLSQDGRCKAFADAADGTGFSEGGGMLLVERLSDARRNNHPVLAVVRGSAVNQDGASNGLSAPNGPAQQRVIRAALADAGVKAAEVDAVEAHGTGTTLGDPIEAQAVLATYGQDRESGQPLWLGSVKSNIGHTQAGAGVAGIIKMVLALNNGVLPATLHVDQPSTHVDWTEGDVRLLTEAVDWPGTDRPRRAGVSSFGISGTNAHVILEAATDEEPAPAPAATEPAPAGGAVPWIVTARSRTALRAQAERLLTHLTDRPETDPADVGLSLAAHRSVFEHRAVVLGEDHDTLVQGLRSLADDEPNPSTVTGSARGEGKLAFLFSGQGAQRLGMGRELYDSFPVFTEAFDAVCAHLDDGLREVVFGEDADLLNETGWTQPALFAIEVALFRLAESWGMSPDFLVGHSVGELAAAHVAGVFSLEDACRLVSARGRLMQELPSGGAMFALEAAEDEVLPLLEGRETEVSVAAVNGPRSVVISGVEAVAEAIAQEITALGRRTSRLRVSHAFHSPLMEPMLAEFRAVAESVTYTPARMAVVSNVTGQAAGAGELESADYWVRHVREAVRFADGITWLEGRGVRRFVELGPDGTLTALAQTSASGGDEMLFVPVLRKDRPEREALLLGLAQAFAKGVDLEWAHVFDSTGARTTTLPTYAFQRQRFWPGPPVLLGDVGSAGLDPAAHPLLGAAVELAGGDARLFTGRLSLRGQTWLADHALTSTALFPATGFLDLALHAAEHVGCDRVEELTILTPLTLPDSGALHVQLHVEAADANGARTLTVHARTEDAGPETPWTLHASGLLTADATTTPETPYDFTAWPPQDADEVPLDGFYERFAERGHLYGPLFQGLKSVWTRGEEVFAEVALPEDADPSADAFDLHPALLDAALHAVMFVPMKDAGRLPFSWNDVRLEAAGADALRVRMVQTGPESIGLALADTTGRPVATVGSLTLRELTGDLAGATIGAPRQEGLYELDWAPVSASAQTPGTDWTLVGGAEALPLTAELERAGSRVRAFPDLTALAASDLEIPETVLLVLPDTDTDTDTDTDAHTGGLAAAARATAHTTLRLVQQWLDEPRFAHARLAVVTRDAMRVGTRPADPARATAWGLVRSARSENPGRFVLADLDTAPASAAALPAALASGHLELAVREGTVTTPKIIPLDVRRALTEPADTAAWRLCVEERGTLESLKLTACPEVTGPLAPREVRISMRAAGVNFRDVLTALGMYPGDATAIGLEGAGVVTETGADVTSLAVGDRVMGMFAGAFGPVAVADERMVAAVPRGWTFAQAATAPIVYLTAYYGLVDLGGLRPGQSVLVHAAAGGVGTAAVRLARHLGAEVFGTASPGKWDALRAAGLDHAHLASSRDLGFEKLFLETTEGRGVDVVLDSLAREFVDASLRLLPRGGHFLEMGKTDVRDPRQVAEDHPGVAYQAFDLVEAGPDRIGEMLRELVTLFEEGVLPPLPMTTFDVRRAPDAFRFLSQARHIGKVVLTLPTAPDPDGTVLLTGGTGGLGRITARHLVAHHGLRHLVLAGRQGPDAPGAAELREELTALGADVAIVACDTADRAALADLLASLPPAHPLTAVIHTAGVLADGVISSMTPERIDRSMRPKADAVTNLHELTRDLDLARFVVFSSVAGTFGGAGQANYSAANAFLDALAHHRRDLGLPGTSLAWGTWLPDAGMTGELGLADRERHARTGMVPLGAELGMRLLDAGPATDRAVLLPMDLDHGSLREHADVLPPLLRAMVKAPARRRAETSATAAGGTQTLAERLAPLPAADREQLLLDAVAEQAAAVLGHSSAAEIEPEQSFKELGFDSLTAVELRNRLNAVTGLRLPATLVFDYPTPAVQVRHLLTQLDLPDPPGGAQALLGELDRLDAALNGTDVDDTEVRSRVTDRLRDLLARWSGAPVTVTGTGEPDAGDGELESVETADDLFDLIDRELGTT</sequence>
<dbReference type="PROSITE" id="PS00012">
    <property type="entry name" value="PHOSPHOPANTETHEINE"/>
    <property type="match status" value="3"/>
</dbReference>
<dbReference type="InterPro" id="IPR018201">
    <property type="entry name" value="Ketoacyl_synth_AS"/>
</dbReference>
<feature type="domain" description="Ketosynthase family 3 (KS3)" evidence="10">
    <location>
        <begin position="1"/>
        <end position="81"/>
    </location>
</feature>
<feature type="region of interest" description="N-terminal hotdog fold" evidence="8">
    <location>
        <begin position="2056"/>
        <end position="2187"/>
    </location>
</feature>
<dbReference type="Gene3D" id="3.10.129.110">
    <property type="entry name" value="Polyketide synthase dehydratase"/>
    <property type="match status" value="2"/>
</dbReference>
<dbReference type="InterPro" id="IPR049900">
    <property type="entry name" value="PKS_mFAS_DH"/>
</dbReference>
<feature type="domain" description="Carrier" evidence="9">
    <location>
        <begin position="3950"/>
        <end position="4025"/>
    </location>
</feature>
<feature type="domain" description="Carrier" evidence="9">
    <location>
        <begin position="6040"/>
        <end position="6115"/>
    </location>
</feature>
<dbReference type="InterPro" id="IPR049551">
    <property type="entry name" value="PKS_DH_C"/>
</dbReference>
<keyword evidence="7" id="KW-0012">Acyltransferase</keyword>
<feature type="domain" description="Ketosynthase family 3 (KS3)" evidence="10">
    <location>
        <begin position="2483"/>
        <end position="2909"/>
    </location>
</feature>
<dbReference type="SMART" id="SM00827">
    <property type="entry name" value="PKS_AT"/>
    <property type="match status" value="4"/>
</dbReference>
<dbReference type="SMART" id="SM01294">
    <property type="entry name" value="PKS_PP_betabranch"/>
    <property type="match status" value="4"/>
</dbReference>
<dbReference type="SMART" id="SM00822">
    <property type="entry name" value="PKS_KR"/>
    <property type="match status" value="3"/>
</dbReference>
<evidence type="ECO:0000256" key="6">
    <source>
        <dbReference type="ARBA" id="ARBA00023268"/>
    </source>
</evidence>
<dbReference type="InterPro" id="IPR020807">
    <property type="entry name" value="PKS_DH"/>
</dbReference>
<organism evidence="12 13">
    <name type="scientific">Streptomyces kaempferi</name>
    <dbReference type="NCBI Taxonomy" id="333725"/>
    <lineage>
        <taxon>Bacteria</taxon>
        <taxon>Bacillati</taxon>
        <taxon>Actinomycetota</taxon>
        <taxon>Actinomycetes</taxon>
        <taxon>Kitasatosporales</taxon>
        <taxon>Streptomycetaceae</taxon>
        <taxon>Streptomyces</taxon>
    </lineage>
</organism>
<dbReference type="Pfam" id="PF00550">
    <property type="entry name" value="PP-binding"/>
    <property type="match status" value="4"/>
</dbReference>
<gene>
    <name evidence="12" type="ORF">ACFQ5X_36780</name>
</gene>
<proteinExistence type="predicted"/>
<dbReference type="Gene3D" id="6.10.140.1830">
    <property type="match status" value="2"/>
</dbReference>
<feature type="region of interest" description="C-terminal hotdog fold" evidence="8">
    <location>
        <begin position="2204"/>
        <end position="2342"/>
    </location>
</feature>
<feature type="domain" description="Ketosynthase family 3 (KS3)" evidence="10">
    <location>
        <begin position="1163"/>
        <end position="1582"/>
    </location>
</feature>
<dbReference type="Gene3D" id="3.40.366.10">
    <property type="entry name" value="Malonyl-Coenzyme A Acyl Carrier Protein, domain 2"/>
    <property type="match status" value="4"/>
</dbReference>
<dbReference type="Gene3D" id="3.30.70.3290">
    <property type="match status" value="4"/>
</dbReference>
<feature type="active site" description="Proton donor; for dehydratase activity" evidence="8">
    <location>
        <position position="5142"/>
    </location>
</feature>
<dbReference type="PANTHER" id="PTHR43775:SF51">
    <property type="entry name" value="INACTIVE PHENOLPHTHIOCEROL SYNTHESIS POLYKETIDE SYNTHASE TYPE I PKS1-RELATED"/>
    <property type="match status" value="1"/>
</dbReference>
<dbReference type="PROSITE" id="PS00606">
    <property type="entry name" value="KS3_1"/>
    <property type="match status" value="3"/>
</dbReference>
<name>A0ABW3XRR7_9ACTN</name>
<dbReference type="Pfam" id="PF18369">
    <property type="entry name" value="PKS_DE"/>
    <property type="match status" value="2"/>
</dbReference>
<dbReference type="InterPro" id="IPR001227">
    <property type="entry name" value="Ac_transferase_dom_sf"/>
</dbReference>
<keyword evidence="5" id="KW-0045">Antibiotic biosynthesis</keyword>
<dbReference type="PROSITE" id="PS50075">
    <property type="entry name" value="CARRIER"/>
    <property type="match status" value="4"/>
</dbReference>
<feature type="region of interest" description="N-terminal hotdog fold" evidence="8">
    <location>
        <begin position="4941"/>
        <end position="5066"/>
    </location>
</feature>
<dbReference type="SMART" id="SM00829">
    <property type="entry name" value="PKS_ER"/>
    <property type="match status" value="1"/>
</dbReference>
<evidence type="ECO:0000256" key="8">
    <source>
        <dbReference type="PROSITE-ProRule" id="PRU01363"/>
    </source>
</evidence>
<dbReference type="InterPro" id="IPR036291">
    <property type="entry name" value="NAD(P)-bd_dom_sf"/>
</dbReference>
<keyword evidence="6" id="KW-0511">Multifunctional enzyme</keyword>
<dbReference type="InterPro" id="IPR016036">
    <property type="entry name" value="Malonyl_transacylase_ACP-bd"/>
</dbReference>
<dbReference type="CDD" id="cd00833">
    <property type="entry name" value="PKS"/>
    <property type="match status" value="3"/>
</dbReference>
<reference evidence="13" key="1">
    <citation type="journal article" date="2019" name="Int. J. Syst. Evol. Microbiol.">
        <title>The Global Catalogue of Microorganisms (GCM) 10K type strain sequencing project: providing services to taxonomists for standard genome sequencing and annotation.</title>
        <authorList>
            <consortium name="The Broad Institute Genomics Platform"/>
            <consortium name="The Broad Institute Genome Sequencing Center for Infectious Disease"/>
            <person name="Wu L."/>
            <person name="Ma J."/>
        </authorList>
    </citation>
    <scope>NUCLEOTIDE SEQUENCE [LARGE SCALE GENOMIC DNA]</scope>
    <source>
        <strain evidence="13">CGMCC 4.7020</strain>
    </source>
</reference>
<dbReference type="InterPro" id="IPR014031">
    <property type="entry name" value="Ketoacyl_synth_C"/>
</dbReference>
<dbReference type="Pfam" id="PF08659">
    <property type="entry name" value="KR"/>
    <property type="match status" value="3"/>
</dbReference>
<dbReference type="Pfam" id="PF22953">
    <property type="entry name" value="SpnB_Rossmann"/>
    <property type="match status" value="1"/>
</dbReference>
<evidence type="ECO:0000256" key="4">
    <source>
        <dbReference type="ARBA" id="ARBA00022679"/>
    </source>
</evidence>
<feature type="region of interest" description="C-terminal hotdog fold" evidence="8">
    <location>
        <begin position="5081"/>
        <end position="5217"/>
    </location>
</feature>
<dbReference type="Gene3D" id="3.40.50.11460">
    <property type="match status" value="1"/>
</dbReference>
<dbReference type="InterPro" id="IPR032821">
    <property type="entry name" value="PKS_assoc"/>
</dbReference>
<dbReference type="Pfam" id="PF08240">
    <property type="entry name" value="ADH_N"/>
    <property type="match status" value="1"/>
</dbReference>
<dbReference type="PROSITE" id="PS52019">
    <property type="entry name" value="PKS_MFAS_DH"/>
    <property type="match status" value="2"/>
</dbReference>
<dbReference type="SUPFAM" id="SSF52151">
    <property type="entry name" value="FabD/lysophospholipase-like"/>
    <property type="match status" value="4"/>
</dbReference>
<dbReference type="InterPro" id="IPR009081">
    <property type="entry name" value="PP-bd_ACP"/>
</dbReference>
<dbReference type="InterPro" id="IPR042104">
    <property type="entry name" value="PKS_dehydratase_sf"/>
</dbReference>
<dbReference type="CDD" id="cd08952">
    <property type="entry name" value="KR_1_SDR_x"/>
    <property type="match status" value="2"/>
</dbReference>
<dbReference type="InterPro" id="IPR055123">
    <property type="entry name" value="SpnB-like_Rossmann"/>
</dbReference>
<dbReference type="PROSITE" id="PS52004">
    <property type="entry name" value="KS3_2"/>
    <property type="match status" value="4"/>
</dbReference>
<dbReference type="Pfam" id="PF00109">
    <property type="entry name" value="ketoacyl-synt"/>
    <property type="match status" value="3"/>
</dbReference>
<comment type="caution">
    <text evidence="12">The sequence shown here is derived from an EMBL/GenBank/DDBJ whole genome shotgun (WGS) entry which is preliminary data.</text>
</comment>
<dbReference type="InterPro" id="IPR020806">
    <property type="entry name" value="PKS_PP-bd"/>
</dbReference>
<dbReference type="SMART" id="SM00826">
    <property type="entry name" value="PKS_DH"/>
    <property type="match status" value="2"/>
</dbReference>
<keyword evidence="2" id="KW-0596">Phosphopantetheine</keyword>
<dbReference type="SUPFAM" id="SSF50129">
    <property type="entry name" value="GroES-like"/>
    <property type="match status" value="1"/>
</dbReference>
<dbReference type="InterPro" id="IPR057326">
    <property type="entry name" value="KR_dom"/>
</dbReference>
<dbReference type="InterPro" id="IPR011032">
    <property type="entry name" value="GroES-like_sf"/>
</dbReference>
<evidence type="ECO:0000259" key="11">
    <source>
        <dbReference type="PROSITE" id="PS52019"/>
    </source>
</evidence>